<dbReference type="InterPro" id="IPR022663">
    <property type="entry name" value="DapB_C"/>
</dbReference>
<evidence type="ECO:0000259" key="14">
    <source>
        <dbReference type="Pfam" id="PF01113"/>
    </source>
</evidence>
<evidence type="ECO:0000256" key="8">
    <source>
        <dbReference type="ARBA" id="ARBA00023154"/>
    </source>
</evidence>
<comment type="catalytic activity">
    <reaction evidence="11 13">
        <text>(S)-2,3,4,5-tetrahydrodipicolinate + NADP(+) + H2O = (2S,4S)-4-hydroxy-2,3,4,5-tetrahydrodipicolinate + NADPH + H(+)</text>
        <dbReference type="Rhea" id="RHEA:35331"/>
        <dbReference type="ChEBI" id="CHEBI:15377"/>
        <dbReference type="ChEBI" id="CHEBI:15378"/>
        <dbReference type="ChEBI" id="CHEBI:16845"/>
        <dbReference type="ChEBI" id="CHEBI:57783"/>
        <dbReference type="ChEBI" id="CHEBI:58349"/>
        <dbReference type="ChEBI" id="CHEBI:67139"/>
        <dbReference type="EC" id="1.17.1.8"/>
    </reaction>
</comment>
<name>A0ABW1YND8_9GAMM</name>
<comment type="subunit">
    <text evidence="13">Homotetramer.</text>
</comment>
<dbReference type="SUPFAM" id="SSF55347">
    <property type="entry name" value="Glyceraldehyde-3-phosphate dehydrogenase-like, C-terminal domain"/>
    <property type="match status" value="1"/>
</dbReference>
<gene>
    <name evidence="13 16" type="primary">dapB</name>
    <name evidence="16" type="ORF">ACFQBM_06585</name>
</gene>
<evidence type="ECO:0000256" key="2">
    <source>
        <dbReference type="ARBA" id="ARBA00022490"/>
    </source>
</evidence>
<keyword evidence="5 13" id="KW-0220">Diaminopimelate biosynthesis</keyword>
<dbReference type="PIRSF" id="PIRSF000161">
    <property type="entry name" value="DHPR"/>
    <property type="match status" value="1"/>
</dbReference>
<comment type="catalytic activity">
    <reaction evidence="12 13">
        <text>(S)-2,3,4,5-tetrahydrodipicolinate + NAD(+) + H2O = (2S,4S)-4-hydroxy-2,3,4,5-tetrahydrodipicolinate + NADH + H(+)</text>
        <dbReference type="Rhea" id="RHEA:35323"/>
        <dbReference type="ChEBI" id="CHEBI:15377"/>
        <dbReference type="ChEBI" id="CHEBI:15378"/>
        <dbReference type="ChEBI" id="CHEBI:16845"/>
        <dbReference type="ChEBI" id="CHEBI:57540"/>
        <dbReference type="ChEBI" id="CHEBI:57945"/>
        <dbReference type="ChEBI" id="CHEBI:67139"/>
        <dbReference type="EC" id="1.17.1.8"/>
    </reaction>
</comment>
<dbReference type="EMBL" id="JBHSVR010000001">
    <property type="protein sequence ID" value="MFC6632935.1"/>
    <property type="molecule type" value="Genomic_DNA"/>
</dbReference>
<keyword evidence="17" id="KW-1185">Reference proteome</keyword>
<reference evidence="17" key="1">
    <citation type="journal article" date="2019" name="Int. J. Syst. Evol. Microbiol.">
        <title>The Global Catalogue of Microorganisms (GCM) 10K type strain sequencing project: providing services to taxonomists for standard genome sequencing and annotation.</title>
        <authorList>
            <consortium name="The Broad Institute Genomics Platform"/>
            <consortium name="The Broad Institute Genome Sequencing Center for Infectious Disease"/>
            <person name="Wu L."/>
            <person name="Ma J."/>
        </authorList>
    </citation>
    <scope>NUCLEOTIDE SEQUENCE [LARGE SCALE GENOMIC DNA]</scope>
    <source>
        <strain evidence="17">CGMCC 1.13718</strain>
    </source>
</reference>
<comment type="caution">
    <text evidence="16">The sequence shown here is derived from an EMBL/GenBank/DDBJ whole genome shotgun (WGS) entry which is preliminary data.</text>
</comment>
<keyword evidence="3 13" id="KW-0028">Amino-acid biosynthesis</keyword>
<feature type="domain" description="Dihydrodipicolinate reductase C-terminal" evidence="15">
    <location>
        <begin position="127"/>
        <end position="274"/>
    </location>
</feature>
<accession>A0ABW1YND8</accession>
<evidence type="ECO:0000259" key="15">
    <source>
        <dbReference type="Pfam" id="PF05173"/>
    </source>
</evidence>
<dbReference type="InterPro" id="IPR036291">
    <property type="entry name" value="NAD(P)-bd_dom_sf"/>
</dbReference>
<feature type="binding site" evidence="13">
    <location>
        <position position="155"/>
    </location>
    <ligand>
        <name>(S)-2,3,4,5-tetrahydrodipicolinate</name>
        <dbReference type="ChEBI" id="CHEBI:16845"/>
    </ligand>
</feature>
<dbReference type="Pfam" id="PF01113">
    <property type="entry name" value="DapB_N"/>
    <property type="match status" value="1"/>
</dbReference>
<keyword evidence="4 13" id="KW-0521">NADP</keyword>
<dbReference type="Pfam" id="PF05173">
    <property type="entry name" value="DapB_C"/>
    <property type="match status" value="1"/>
</dbReference>
<evidence type="ECO:0000256" key="13">
    <source>
        <dbReference type="HAMAP-Rule" id="MF_00102"/>
    </source>
</evidence>
<feature type="binding site" evidence="13">
    <location>
        <begin position="97"/>
        <end position="99"/>
    </location>
    <ligand>
        <name>NAD(+)</name>
        <dbReference type="ChEBI" id="CHEBI:57540"/>
    </ligand>
</feature>
<dbReference type="NCBIfam" id="TIGR00036">
    <property type="entry name" value="dapB"/>
    <property type="match status" value="1"/>
</dbReference>
<dbReference type="GO" id="GO:0008839">
    <property type="term" value="F:4-hydroxy-tetrahydrodipicolinate reductase"/>
    <property type="evidence" value="ECO:0007669"/>
    <property type="project" value="UniProtKB-EC"/>
</dbReference>
<dbReference type="PANTHER" id="PTHR20836">
    <property type="entry name" value="DIHYDRODIPICOLINATE REDUCTASE"/>
    <property type="match status" value="1"/>
</dbReference>
<dbReference type="InterPro" id="IPR022664">
    <property type="entry name" value="DapB_N_CS"/>
</dbReference>
<dbReference type="Proteomes" id="UP001596425">
    <property type="component" value="Unassembled WGS sequence"/>
</dbReference>
<dbReference type="HAMAP" id="MF_00102">
    <property type="entry name" value="DapB"/>
    <property type="match status" value="1"/>
</dbReference>
<sequence>MAVKIAISGFGGRMGRALAQAVTQAQGVELSAAVVRPGSSLVGADAGEVAGLGRSGIAIVDSLAEADFDVLIDFTAPAATLDNAAHCAKQGRPIVIGTTGFDAEQKEKLLSHAGTIPLCLASNFSTGVNLCFSLLETAARVLGEESDIEIVEAHHRHKVDAPSGTALSMGEVVASTLGRDLDRVAVYGREGQTGARERDTIGFATVRGGDVVGDHTVMFMADGERVEITHKASSRLSFARGAVRAALWLKGRGLKGEELDGDRAAGHYDMRDVLGLN</sequence>
<keyword evidence="7 13" id="KW-0520">NAD</keyword>
<feature type="binding site" evidence="13">
    <location>
        <position position="36"/>
    </location>
    <ligand>
        <name>NADP(+)</name>
        <dbReference type="ChEBI" id="CHEBI:58349"/>
    </ligand>
</feature>
<dbReference type="EC" id="1.17.1.8" evidence="10 13"/>
<evidence type="ECO:0000256" key="7">
    <source>
        <dbReference type="ARBA" id="ARBA00023027"/>
    </source>
</evidence>
<dbReference type="PROSITE" id="PS01298">
    <property type="entry name" value="DAPB"/>
    <property type="match status" value="1"/>
</dbReference>
<dbReference type="SUPFAM" id="SSF51735">
    <property type="entry name" value="NAD(P)-binding Rossmann-fold domains"/>
    <property type="match status" value="1"/>
</dbReference>
<dbReference type="RefSeq" id="WP_193189618.1">
    <property type="nucleotide sequence ID" value="NZ_JACZFR010000007.1"/>
</dbReference>
<evidence type="ECO:0000256" key="5">
    <source>
        <dbReference type="ARBA" id="ARBA00022915"/>
    </source>
</evidence>
<evidence type="ECO:0000256" key="1">
    <source>
        <dbReference type="ARBA" id="ARBA00006642"/>
    </source>
</evidence>
<dbReference type="InterPro" id="IPR023940">
    <property type="entry name" value="DHDPR_bac"/>
</dbReference>
<comment type="pathway">
    <text evidence="9 13">Amino-acid biosynthesis; L-lysine biosynthesis via DAP pathway; (S)-tetrahydrodipicolinate from L-aspartate: step 4/4.</text>
</comment>
<keyword evidence="8 13" id="KW-0457">Lysine biosynthesis</keyword>
<feature type="active site" description="Proton donor/acceptor" evidence="13">
    <location>
        <position position="154"/>
    </location>
</feature>
<feature type="binding site" evidence="13">
    <location>
        <begin position="9"/>
        <end position="14"/>
    </location>
    <ligand>
        <name>NAD(+)</name>
        <dbReference type="ChEBI" id="CHEBI:57540"/>
    </ligand>
</feature>
<proteinExistence type="inferred from homology"/>
<comment type="caution">
    <text evidence="13">Lacks conserved residue(s) required for the propagation of feature annotation.</text>
</comment>
<organism evidence="16 17">
    <name type="scientific">Microbulbifer taiwanensis</name>
    <dbReference type="NCBI Taxonomy" id="986746"/>
    <lineage>
        <taxon>Bacteria</taxon>
        <taxon>Pseudomonadati</taxon>
        <taxon>Pseudomonadota</taxon>
        <taxon>Gammaproteobacteria</taxon>
        <taxon>Cellvibrionales</taxon>
        <taxon>Microbulbiferaceae</taxon>
        <taxon>Microbulbifer</taxon>
    </lineage>
</organism>
<evidence type="ECO:0000256" key="6">
    <source>
        <dbReference type="ARBA" id="ARBA00023002"/>
    </source>
</evidence>
<feature type="domain" description="Dihydrodipicolinate reductase N-terminal" evidence="14">
    <location>
        <begin position="3"/>
        <end position="124"/>
    </location>
</feature>
<evidence type="ECO:0000256" key="3">
    <source>
        <dbReference type="ARBA" id="ARBA00022605"/>
    </source>
</evidence>
<dbReference type="CDD" id="cd02274">
    <property type="entry name" value="DHDPR_N"/>
    <property type="match status" value="1"/>
</dbReference>
<comment type="subcellular location">
    <subcellularLocation>
        <location evidence="13">Cytoplasm</location>
    </subcellularLocation>
</comment>
<comment type="function">
    <text evidence="13">Catalyzes the conversion of 4-hydroxy-tetrahydrodipicolinate (HTPA) to tetrahydrodipicolinate.</text>
</comment>
<dbReference type="PANTHER" id="PTHR20836:SF0">
    <property type="entry name" value="4-HYDROXY-TETRAHYDRODIPICOLINATE REDUCTASE 1, CHLOROPLASTIC-RELATED"/>
    <property type="match status" value="1"/>
</dbReference>
<dbReference type="Gene3D" id="3.40.50.720">
    <property type="entry name" value="NAD(P)-binding Rossmann-like Domain"/>
    <property type="match status" value="1"/>
</dbReference>
<feature type="active site" description="Proton donor" evidence="13">
    <location>
        <position position="158"/>
    </location>
</feature>
<dbReference type="InterPro" id="IPR000846">
    <property type="entry name" value="DapB_N"/>
</dbReference>
<evidence type="ECO:0000256" key="12">
    <source>
        <dbReference type="ARBA" id="ARBA00049396"/>
    </source>
</evidence>
<feature type="binding site" evidence="13">
    <location>
        <begin position="164"/>
        <end position="165"/>
    </location>
    <ligand>
        <name>(S)-2,3,4,5-tetrahydrodipicolinate</name>
        <dbReference type="ChEBI" id="CHEBI:16845"/>
    </ligand>
</feature>
<protein>
    <recommendedName>
        <fullName evidence="10 13">4-hydroxy-tetrahydrodipicolinate reductase</fullName>
        <shortName evidence="13">HTPA reductase</shortName>
        <ecNumber evidence="10 13">1.17.1.8</ecNumber>
    </recommendedName>
</protein>
<keyword evidence="2 13" id="KW-0963">Cytoplasm</keyword>
<comment type="similarity">
    <text evidence="1 13">Belongs to the DapB family.</text>
</comment>
<evidence type="ECO:0000313" key="16">
    <source>
        <dbReference type="EMBL" id="MFC6632935.1"/>
    </source>
</evidence>
<evidence type="ECO:0000256" key="9">
    <source>
        <dbReference type="ARBA" id="ARBA00037922"/>
    </source>
</evidence>
<feature type="binding site" evidence="13">
    <location>
        <begin position="121"/>
        <end position="124"/>
    </location>
    <ligand>
        <name>NAD(+)</name>
        <dbReference type="ChEBI" id="CHEBI:57540"/>
    </ligand>
</feature>
<keyword evidence="6 13" id="KW-0560">Oxidoreductase</keyword>
<evidence type="ECO:0000256" key="4">
    <source>
        <dbReference type="ARBA" id="ARBA00022857"/>
    </source>
</evidence>
<evidence type="ECO:0000256" key="10">
    <source>
        <dbReference type="ARBA" id="ARBA00038983"/>
    </source>
</evidence>
<evidence type="ECO:0000313" key="17">
    <source>
        <dbReference type="Proteomes" id="UP001596425"/>
    </source>
</evidence>
<comment type="caution">
    <text evidence="13">Was originally thought to be a dihydrodipicolinate reductase (DHDPR), catalyzing the conversion of dihydrodipicolinate to tetrahydrodipicolinate. However, it was shown in E.coli that the substrate of the enzymatic reaction is not dihydrodipicolinate (DHDP) but in fact (2S,4S)-4-hydroxy-2,3,4,5-tetrahydrodipicolinic acid (HTPA), the product released by the DapA-catalyzed reaction.</text>
</comment>
<evidence type="ECO:0000256" key="11">
    <source>
        <dbReference type="ARBA" id="ARBA00049080"/>
    </source>
</evidence>
<dbReference type="Gene3D" id="3.30.360.10">
    <property type="entry name" value="Dihydrodipicolinate Reductase, domain 2"/>
    <property type="match status" value="1"/>
</dbReference>